<dbReference type="Pfam" id="PF01784">
    <property type="entry name" value="DUF34_NIF3"/>
    <property type="match status" value="1"/>
</dbReference>
<dbReference type="GO" id="GO:0046872">
    <property type="term" value="F:metal ion binding"/>
    <property type="evidence" value="ECO:0007669"/>
    <property type="project" value="UniProtKB-KW"/>
</dbReference>
<keyword evidence="4 5" id="KW-0479">Metal-binding</keyword>
<evidence type="ECO:0000313" key="6">
    <source>
        <dbReference type="EMBL" id="NVY95833.1"/>
    </source>
</evidence>
<dbReference type="PANTHER" id="PTHR13799:SF14">
    <property type="entry name" value="GTP CYCLOHYDROLASE 1 TYPE 2 HOMOLOG"/>
    <property type="match status" value="1"/>
</dbReference>
<reference evidence="6 7" key="1">
    <citation type="submission" date="2020-06" db="EMBL/GenBank/DDBJ databases">
        <authorList>
            <person name="Kang J."/>
        </authorList>
    </citation>
    <scope>NUCLEOTIDE SEQUENCE [LARGE SCALE GENOMIC DNA]</scope>
    <source>
        <strain evidence="6 7">DCY120</strain>
    </source>
</reference>
<feature type="binding site" evidence="5">
    <location>
        <position position="61"/>
    </location>
    <ligand>
        <name>a divalent metal cation</name>
        <dbReference type="ChEBI" id="CHEBI:60240"/>
        <label>1</label>
    </ligand>
</feature>
<sequence length="260" mass="29107">MIIERIEKLAPLAIKIAHDPTGLQLGNPDLPVHKVLTTLDVRPEVVQEAIDQQVDLIVAHHPVMFHPATNLDTRDPQNQMYAQLLQHQITVYAAHTNVDKATGGMNDWLAQKLGLQEIQTWGTDQDGIPLGRWGLLPSALSVQELARLVRQKFQLSGLRLISKQPEQIVRKIGFLGGDGGKFYPQAVARGLEVLITGDVYYHTAHEMLTTNLSVIDPGHHIEVIFQDQMQSLIKSWAQAADWQIEVQVAQANTEPFQFIF</sequence>
<proteinExistence type="inferred from homology"/>
<evidence type="ECO:0000256" key="1">
    <source>
        <dbReference type="ARBA" id="ARBA00006964"/>
    </source>
</evidence>
<evidence type="ECO:0000256" key="5">
    <source>
        <dbReference type="PIRSR" id="PIRSR602678-1"/>
    </source>
</evidence>
<organism evidence="6 7">
    <name type="scientific">Bombilactobacillus apium</name>
    <dbReference type="NCBI Taxonomy" id="2675299"/>
    <lineage>
        <taxon>Bacteria</taxon>
        <taxon>Bacillati</taxon>
        <taxon>Bacillota</taxon>
        <taxon>Bacilli</taxon>
        <taxon>Lactobacillales</taxon>
        <taxon>Lactobacillaceae</taxon>
        <taxon>Bombilactobacillus</taxon>
    </lineage>
</organism>
<feature type="binding site" evidence="5">
    <location>
        <position position="219"/>
    </location>
    <ligand>
        <name>a divalent metal cation</name>
        <dbReference type="ChEBI" id="CHEBI:60240"/>
        <label>1</label>
    </ligand>
</feature>
<dbReference type="GO" id="GO:0005737">
    <property type="term" value="C:cytoplasm"/>
    <property type="evidence" value="ECO:0007669"/>
    <property type="project" value="TreeGrafter"/>
</dbReference>
<accession>A0A850QYR4</accession>
<dbReference type="SUPFAM" id="SSF102705">
    <property type="entry name" value="NIF3 (NGG1p interacting factor 3)-like"/>
    <property type="match status" value="1"/>
</dbReference>
<dbReference type="EMBL" id="JABZEC010000001">
    <property type="protein sequence ID" value="NVY95833.1"/>
    <property type="molecule type" value="Genomic_DNA"/>
</dbReference>
<name>A0A850QYR4_9LACO</name>
<feature type="binding site" evidence="5">
    <location>
        <position position="222"/>
    </location>
    <ligand>
        <name>a divalent metal cation</name>
        <dbReference type="ChEBI" id="CHEBI:60240"/>
        <label>1</label>
    </ligand>
</feature>
<dbReference type="Gene3D" id="3.40.1390.30">
    <property type="entry name" value="NIF3 (NGG1p interacting factor 3)-like"/>
    <property type="match status" value="2"/>
</dbReference>
<comment type="similarity">
    <text evidence="1">Belongs to the GTP cyclohydrolase I type 2/NIF3 family.</text>
</comment>
<evidence type="ECO:0000256" key="3">
    <source>
        <dbReference type="ARBA" id="ARBA00022112"/>
    </source>
</evidence>
<dbReference type="AlphaFoldDB" id="A0A850QYR4"/>
<protein>
    <recommendedName>
        <fullName evidence="3">GTP cyclohydrolase 1 type 2 homolog</fullName>
    </recommendedName>
</protein>
<comment type="caution">
    <text evidence="6">The sequence shown here is derived from an EMBL/GenBank/DDBJ whole genome shotgun (WGS) entry which is preliminary data.</text>
</comment>
<dbReference type="Proteomes" id="UP000563523">
    <property type="component" value="Unassembled WGS sequence"/>
</dbReference>
<dbReference type="PANTHER" id="PTHR13799">
    <property type="entry name" value="NGG1 INTERACTING FACTOR 3"/>
    <property type="match status" value="1"/>
</dbReference>
<gene>
    <name evidence="6" type="ORF">HU830_01240</name>
</gene>
<keyword evidence="7" id="KW-1185">Reference proteome</keyword>
<dbReference type="InterPro" id="IPR036069">
    <property type="entry name" value="DUF34/NIF3_sf"/>
</dbReference>
<feature type="binding site" evidence="5">
    <location>
        <position position="60"/>
    </location>
    <ligand>
        <name>a divalent metal cation</name>
        <dbReference type="ChEBI" id="CHEBI:60240"/>
        <label>1</label>
    </ligand>
</feature>
<evidence type="ECO:0000256" key="2">
    <source>
        <dbReference type="ARBA" id="ARBA00011643"/>
    </source>
</evidence>
<dbReference type="FunFam" id="3.40.1390.30:FF:000001">
    <property type="entry name" value="GTP cyclohydrolase 1 type 2"/>
    <property type="match status" value="1"/>
</dbReference>
<dbReference type="InterPro" id="IPR002678">
    <property type="entry name" value="DUF34/NIF3"/>
</dbReference>
<comment type="subunit">
    <text evidence="2">Homohexamer.</text>
</comment>
<dbReference type="NCBIfam" id="TIGR00486">
    <property type="entry name" value="YbgI_SA1388"/>
    <property type="match status" value="1"/>
</dbReference>
<feature type="binding site" evidence="5">
    <location>
        <position position="99"/>
    </location>
    <ligand>
        <name>a divalent metal cation</name>
        <dbReference type="ChEBI" id="CHEBI:60240"/>
        <label>1</label>
    </ligand>
</feature>
<evidence type="ECO:0000256" key="4">
    <source>
        <dbReference type="ARBA" id="ARBA00022723"/>
    </source>
</evidence>
<evidence type="ECO:0000313" key="7">
    <source>
        <dbReference type="Proteomes" id="UP000563523"/>
    </source>
</evidence>